<sequence>MTIPDGRVRQLKDQLIRAKVYLGIGPIRANPHLVRELRLRIKDTQRAVEVILNKGKQIQDDCAAVVKKLRAMVHSSEEQLRIHKKQEMFLTQLAAKTISKGLHCLPLRLSNEYFSLNSSQQQFPYQEKFERPDLYHYALFSDNILATAVVVNSTMSNANVSA</sequence>
<dbReference type="PANTHER" id="PTHR32116:SF7">
    <property type="entry name" value="GALACTURONOSYLTRANSFERASE 4-RELATED"/>
    <property type="match status" value="1"/>
</dbReference>
<dbReference type="Pfam" id="PF25557">
    <property type="entry name" value="GAUT_1"/>
    <property type="match status" value="1"/>
</dbReference>
<gene>
    <name evidence="2" type="ORF">B296_00018058</name>
</gene>
<evidence type="ECO:0000313" key="3">
    <source>
        <dbReference type="Proteomes" id="UP000287651"/>
    </source>
</evidence>
<proteinExistence type="predicted"/>
<dbReference type="PANTHER" id="PTHR32116">
    <property type="entry name" value="GALACTURONOSYLTRANSFERASE 4-RELATED"/>
    <property type="match status" value="1"/>
</dbReference>
<comment type="caution">
    <text evidence="2">The sequence shown here is derived from an EMBL/GenBank/DDBJ whole genome shotgun (WGS) entry which is preliminary data.</text>
</comment>
<feature type="coiled-coil region" evidence="1">
    <location>
        <begin position="34"/>
        <end position="86"/>
    </location>
</feature>
<dbReference type="InterPro" id="IPR029993">
    <property type="entry name" value="GAUT"/>
</dbReference>
<evidence type="ECO:0000256" key="1">
    <source>
        <dbReference type="SAM" id="Coils"/>
    </source>
</evidence>
<dbReference type="EMBL" id="AMZH03010884">
    <property type="protein sequence ID" value="RRT53891.1"/>
    <property type="molecule type" value="Genomic_DNA"/>
</dbReference>
<dbReference type="GO" id="GO:0047262">
    <property type="term" value="F:polygalacturonate 4-alpha-galacturonosyltransferase activity"/>
    <property type="evidence" value="ECO:0007669"/>
    <property type="project" value="InterPro"/>
</dbReference>
<organism evidence="2 3">
    <name type="scientific">Ensete ventricosum</name>
    <name type="common">Abyssinian banana</name>
    <name type="synonym">Musa ensete</name>
    <dbReference type="NCBI Taxonomy" id="4639"/>
    <lineage>
        <taxon>Eukaryota</taxon>
        <taxon>Viridiplantae</taxon>
        <taxon>Streptophyta</taxon>
        <taxon>Embryophyta</taxon>
        <taxon>Tracheophyta</taxon>
        <taxon>Spermatophyta</taxon>
        <taxon>Magnoliopsida</taxon>
        <taxon>Liliopsida</taxon>
        <taxon>Zingiberales</taxon>
        <taxon>Musaceae</taxon>
        <taxon>Ensete</taxon>
    </lineage>
</organism>
<keyword evidence="1" id="KW-0175">Coiled coil</keyword>
<dbReference type="AlphaFoldDB" id="A0A426YQ81"/>
<reference evidence="2 3" key="1">
    <citation type="journal article" date="2014" name="Agronomy (Basel)">
        <title>A Draft Genome Sequence for Ensete ventricosum, the Drought-Tolerant Tree Against Hunger.</title>
        <authorList>
            <person name="Harrison J."/>
            <person name="Moore K.A."/>
            <person name="Paszkiewicz K."/>
            <person name="Jones T."/>
            <person name="Grant M."/>
            <person name="Ambacheew D."/>
            <person name="Muzemil S."/>
            <person name="Studholme D.J."/>
        </authorList>
    </citation>
    <scope>NUCLEOTIDE SEQUENCE [LARGE SCALE GENOMIC DNA]</scope>
</reference>
<evidence type="ECO:0000313" key="2">
    <source>
        <dbReference type="EMBL" id="RRT53891.1"/>
    </source>
</evidence>
<accession>A0A426YQ81</accession>
<dbReference type="Proteomes" id="UP000287651">
    <property type="component" value="Unassembled WGS sequence"/>
</dbReference>
<protein>
    <submittedName>
        <fullName evidence="2">Uncharacterized protein</fullName>
    </submittedName>
</protein>
<name>A0A426YQ81_ENSVE</name>